<dbReference type="GO" id="GO:0010181">
    <property type="term" value="F:FMN binding"/>
    <property type="evidence" value="ECO:0007669"/>
    <property type="project" value="TreeGrafter"/>
</dbReference>
<evidence type="ECO:0000256" key="11">
    <source>
        <dbReference type="HAMAP-Rule" id="MF_00300"/>
    </source>
</evidence>
<dbReference type="CDD" id="cd07304">
    <property type="entry name" value="Chorismate_synthase"/>
    <property type="match status" value="1"/>
</dbReference>
<keyword evidence="10 11" id="KW-0456">Lyase</keyword>
<gene>
    <name evidence="11 13" type="primary">aroC</name>
    <name evidence="13" type="ORF">H6A13_12675</name>
</gene>
<keyword evidence="8 11" id="KW-0521">NADP</keyword>
<feature type="binding site" evidence="11">
    <location>
        <begin position="311"/>
        <end position="315"/>
    </location>
    <ligand>
        <name>FMN</name>
        <dbReference type="ChEBI" id="CHEBI:58210"/>
    </ligand>
</feature>
<dbReference type="GO" id="GO:0009073">
    <property type="term" value="P:aromatic amino acid family biosynthetic process"/>
    <property type="evidence" value="ECO:0007669"/>
    <property type="project" value="UniProtKB-KW"/>
</dbReference>
<feature type="binding site" evidence="11">
    <location>
        <position position="296"/>
    </location>
    <ligand>
        <name>FMN</name>
        <dbReference type="ChEBI" id="CHEBI:58210"/>
    </ligand>
</feature>
<comment type="similarity">
    <text evidence="2 11 12">Belongs to the chorismate synthase family.</text>
</comment>
<evidence type="ECO:0000313" key="14">
    <source>
        <dbReference type="Proteomes" id="UP000713880"/>
    </source>
</evidence>
<dbReference type="GO" id="GO:0004107">
    <property type="term" value="F:chorismate synthase activity"/>
    <property type="evidence" value="ECO:0007669"/>
    <property type="project" value="UniProtKB-UniRule"/>
</dbReference>
<evidence type="ECO:0000256" key="9">
    <source>
        <dbReference type="ARBA" id="ARBA00023141"/>
    </source>
</evidence>
<accession>A0A938X4V8</accession>
<feature type="binding site" evidence="11">
    <location>
        <position position="48"/>
    </location>
    <ligand>
        <name>NADP(+)</name>
        <dbReference type="ChEBI" id="CHEBI:58349"/>
    </ligand>
</feature>
<evidence type="ECO:0000256" key="2">
    <source>
        <dbReference type="ARBA" id="ARBA00008014"/>
    </source>
</evidence>
<proteinExistence type="inferred from homology"/>
<dbReference type="PANTHER" id="PTHR21085">
    <property type="entry name" value="CHORISMATE SYNTHASE"/>
    <property type="match status" value="1"/>
</dbReference>
<dbReference type="PANTHER" id="PTHR21085:SF0">
    <property type="entry name" value="CHORISMATE SYNTHASE"/>
    <property type="match status" value="1"/>
</dbReference>
<evidence type="ECO:0000256" key="4">
    <source>
        <dbReference type="ARBA" id="ARBA00022605"/>
    </source>
</evidence>
<dbReference type="Proteomes" id="UP000713880">
    <property type="component" value="Unassembled WGS sequence"/>
</dbReference>
<evidence type="ECO:0000256" key="5">
    <source>
        <dbReference type="ARBA" id="ARBA00022630"/>
    </source>
</evidence>
<feature type="binding site" evidence="11">
    <location>
        <position position="337"/>
    </location>
    <ligand>
        <name>FMN</name>
        <dbReference type="ChEBI" id="CHEBI:58210"/>
    </ligand>
</feature>
<keyword evidence="9 11" id="KW-0057">Aromatic amino acid biosynthesis</keyword>
<evidence type="ECO:0000256" key="6">
    <source>
        <dbReference type="ARBA" id="ARBA00022643"/>
    </source>
</evidence>
<dbReference type="PROSITE" id="PS00789">
    <property type="entry name" value="CHORISMATE_SYNTHASE_3"/>
    <property type="match status" value="1"/>
</dbReference>
<dbReference type="PROSITE" id="PS00787">
    <property type="entry name" value="CHORISMATE_SYNTHASE_1"/>
    <property type="match status" value="1"/>
</dbReference>
<dbReference type="InterPro" id="IPR035904">
    <property type="entry name" value="Chorismate_synth_AroC_sf"/>
</dbReference>
<dbReference type="Pfam" id="PF01264">
    <property type="entry name" value="Chorismate_synt"/>
    <property type="match status" value="1"/>
</dbReference>
<keyword evidence="7 11" id="KW-0274">FAD</keyword>
<evidence type="ECO:0000256" key="10">
    <source>
        <dbReference type="ARBA" id="ARBA00023239"/>
    </source>
</evidence>
<dbReference type="SUPFAM" id="SSF103263">
    <property type="entry name" value="Chorismate synthase, AroC"/>
    <property type="match status" value="1"/>
</dbReference>
<dbReference type="HAMAP" id="MF_00300">
    <property type="entry name" value="Chorismate_synth"/>
    <property type="match status" value="1"/>
</dbReference>
<comment type="caution">
    <text evidence="11">Lacks conserved residue(s) required for the propagation of feature annotation.</text>
</comment>
<comment type="function">
    <text evidence="11">Catalyzes the anti-1,4-elimination of the C-3 phosphate and the C-6 proR hydrogen from 5-enolpyruvylshikimate-3-phosphate (EPSP) to yield chorismate, which is the branch point compound that serves as the starting substrate for the three terminal pathways of aromatic amino acid biosynthesis. This reaction introduces a second double bond into the aromatic ring system.</text>
</comment>
<organism evidence="13 14">
    <name type="scientific">Mordavella massiliensis</name>
    <dbReference type="NCBI Taxonomy" id="1871024"/>
    <lineage>
        <taxon>Bacteria</taxon>
        <taxon>Bacillati</taxon>
        <taxon>Bacillota</taxon>
        <taxon>Clostridia</taxon>
        <taxon>Eubacteriales</taxon>
        <taxon>Clostridiaceae</taxon>
        <taxon>Mordavella</taxon>
    </lineage>
</organism>
<evidence type="ECO:0000256" key="12">
    <source>
        <dbReference type="RuleBase" id="RU000605"/>
    </source>
</evidence>
<dbReference type="InterPro" id="IPR000453">
    <property type="entry name" value="Chorismate_synth"/>
</dbReference>
<reference evidence="13" key="1">
    <citation type="submission" date="2020-08" db="EMBL/GenBank/DDBJ databases">
        <authorList>
            <person name="Cejkova D."/>
            <person name="Kubasova T."/>
            <person name="Jahodarova E."/>
            <person name="Rychlik I."/>
        </authorList>
    </citation>
    <scope>NUCLEOTIDE SEQUENCE</scope>
    <source>
        <strain evidence="13">An420c</strain>
    </source>
</reference>
<dbReference type="PIRSF" id="PIRSF001456">
    <property type="entry name" value="Chorismate_synth"/>
    <property type="match status" value="1"/>
</dbReference>
<dbReference type="GO" id="GO:0008652">
    <property type="term" value="P:amino acid biosynthetic process"/>
    <property type="evidence" value="ECO:0007669"/>
    <property type="project" value="UniProtKB-KW"/>
</dbReference>
<dbReference type="EMBL" id="JACJLV010000083">
    <property type="protein sequence ID" value="MBM6827931.1"/>
    <property type="molecule type" value="Genomic_DNA"/>
</dbReference>
<keyword evidence="5 11" id="KW-0285">Flavoprotein</keyword>
<dbReference type="FunFam" id="3.60.150.10:FF:000002">
    <property type="entry name" value="Chorismate synthase"/>
    <property type="match status" value="1"/>
</dbReference>
<comment type="caution">
    <text evidence="13">The sequence shown here is derived from an EMBL/GenBank/DDBJ whole genome shotgun (WGS) entry which is preliminary data.</text>
</comment>
<evidence type="ECO:0000256" key="3">
    <source>
        <dbReference type="ARBA" id="ARBA00013036"/>
    </source>
</evidence>
<evidence type="ECO:0000256" key="1">
    <source>
        <dbReference type="ARBA" id="ARBA00005044"/>
    </source>
</evidence>
<dbReference type="InterPro" id="IPR020541">
    <property type="entry name" value="Chorismate_synthase_CS"/>
</dbReference>
<dbReference type="Gene3D" id="3.60.150.10">
    <property type="entry name" value="Chorismate synthase AroC"/>
    <property type="match status" value="1"/>
</dbReference>
<dbReference type="EC" id="4.2.3.5" evidence="3 11"/>
<evidence type="ECO:0000313" key="13">
    <source>
        <dbReference type="EMBL" id="MBM6827931.1"/>
    </source>
</evidence>
<dbReference type="NCBIfam" id="TIGR00033">
    <property type="entry name" value="aroC"/>
    <property type="match status" value="1"/>
</dbReference>
<dbReference type="NCBIfam" id="NF003793">
    <property type="entry name" value="PRK05382.1"/>
    <property type="match status" value="1"/>
</dbReference>
<dbReference type="GO" id="GO:0009423">
    <property type="term" value="P:chorismate biosynthetic process"/>
    <property type="evidence" value="ECO:0007669"/>
    <property type="project" value="UniProtKB-UniRule"/>
</dbReference>
<dbReference type="RefSeq" id="WP_204909901.1">
    <property type="nucleotide sequence ID" value="NZ_JACJLV010000083.1"/>
</dbReference>
<protein>
    <recommendedName>
        <fullName evidence="3 11">Chorismate synthase</fullName>
        <shortName evidence="11">CS</shortName>
        <ecNumber evidence="3 11">4.2.3.5</ecNumber>
    </recommendedName>
    <alternativeName>
        <fullName evidence="11">5-enolpyruvylshikimate-3-phosphate phospholyase</fullName>
    </alternativeName>
</protein>
<comment type="pathway">
    <text evidence="1 11 12">Metabolic intermediate biosynthesis; chorismate biosynthesis; chorismate from D-erythrose 4-phosphate and phosphoenolpyruvate: step 7/7.</text>
</comment>
<comment type="cofactor">
    <cofactor evidence="11 12">
        <name>FMNH2</name>
        <dbReference type="ChEBI" id="CHEBI:57618"/>
    </cofactor>
    <text evidence="11 12">Reduced FMN (FMNH(2)).</text>
</comment>
<dbReference type="AlphaFoldDB" id="A0A938X4V8"/>
<keyword evidence="4 11" id="KW-0028">Amino-acid biosynthesis</keyword>
<evidence type="ECO:0000256" key="8">
    <source>
        <dbReference type="ARBA" id="ARBA00022857"/>
    </source>
</evidence>
<feature type="binding site" evidence="11">
    <location>
        <position position="54"/>
    </location>
    <ligand>
        <name>NADP(+)</name>
        <dbReference type="ChEBI" id="CHEBI:58349"/>
    </ligand>
</feature>
<keyword evidence="14" id="KW-1185">Reference proteome</keyword>
<feature type="binding site" evidence="11">
    <location>
        <begin position="125"/>
        <end position="127"/>
    </location>
    <ligand>
        <name>FMN</name>
        <dbReference type="ChEBI" id="CHEBI:58210"/>
    </ligand>
</feature>
<keyword evidence="6 11" id="KW-0288">FMN</keyword>
<dbReference type="PROSITE" id="PS00788">
    <property type="entry name" value="CHORISMATE_SYNTHASE_2"/>
    <property type="match status" value="1"/>
</dbReference>
<reference evidence="13" key="2">
    <citation type="journal article" date="2021" name="Sci. Rep.">
        <title>The distribution of antibiotic resistance genes in chicken gut microbiota commensals.</title>
        <authorList>
            <person name="Juricova H."/>
            <person name="Matiasovicova J."/>
            <person name="Kubasova T."/>
            <person name="Cejkova D."/>
            <person name="Rychlik I."/>
        </authorList>
    </citation>
    <scope>NUCLEOTIDE SEQUENCE</scope>
    <source>
        <strain evidence="13">An420c</strain>
    </source>
</reference>
<comment type="subunit">
    <text evidence="11">Homotetramer.</text>
</comment>
<dbReference type="GO" id="GO:0005829">
    <property type="term" value="C:cytosol"/>
    <property type="evidence" value="ECO:0007669"/>
    <property type="project" value="TreeGrafter"/>
</dbReference>
<sequence>MSGSTFGKLFSVTTWGESHGPAIGAVIDGCPAGLSLAAEDIQKYLDRRKPGQSRYTTARKEGDQVQILSGVFEGRTTGTPVSVVVFNEDQRSRDYSNIKDIYRPGHADYSYDAKYGFRDYRGGGRSSGRETIGRVAAGAIAAKLLKTLGIRLTAYTRAIGPVKVPSDAIDLTVIRDNPLYMPDQEYAKKASAYLETCMQKQDSAGGIVECLIDGVPAGIGDPVFEKLDASLAKAIMSIGAVKGVEIGDGFASAQLSGSQNNDPFYLPEPGKAPAKEAAGSIPAPAKSSNHAGGILGGISDGSRIILRAAIKPTPSISREQSTITRDGKNTTIAIRGRHDPVIVPRAVVVVESMAALALADAMMCNMSARLSSLQDFYRN</sequence>
<comment type="catalytic activity">
    <reaction evidence="11 12">
        <text>5-O-(1-carboxyvinyl)-3-phosphoshikimate = chorismate + phosphate</text>
        <dbReference type="Rhea" id="RHEA:21020"/>
        <dbReference type="ChEBI" id="CHEBI:29748"/>
        <dbReference type="ChEBI" id="CHEBI:43474"/>
        <dbReference type="ChEBI" id="CHEBI:57701"/>
        <dbReference type="EC" id="4.2.3.5"/>
    </reaction>
</comment>
<evidence type="ECO:0000256" key="7">
    <source>
        <dbReference type="ARBA" id="ARBA00022827"/>
    </source>
</evidence>
<name>A0A938X4V8_9CLOT</name>